<protein>
    <recommendedName>
        <fullName evidence="3">DUF4371 domain-containing protein</fullName>
    </recommendedName>
</protein>
<reference evidence="1 2" key="1">
    <citation type="submission" date="2016-04" db="EMBL/GenBank/DDBJ databases">
        <title>The genome of Intoshia linei affirms orthonectids as highly simplified spiralians.</title>
        <authorList>
            <person name="Mikhailov K.V."/>
            <person name="Slusarev G.S."/>
            <person name="Nikitin M.A."/>
            <person name="Logacheva M.D."/>
            <person name="Penin A."/>
            <person name="Aleoshin V."/>
            <person name="Panchin Y.V."/>
        </authorList>
    </citation>
    <scope>NUCLEOTIDE SEQUENCE [LARGE SCALE GENOMIC DNA]</scope>
    <source>
        <strain evidence="1">Intl2013</strain>
        <tissue evidence="1">Whole animal</tissue>
    </source>
</reference>
<proteinExistence type="predicted"/>
<evidence type="ECO:0000313" key="1">
    <source>
        <dbReference type="EMBL" id="OAF70535.1"/>
    </source>
</evidence>
<dbReference type="EMBL" id="LWCA01000136">
    <property type="protein sequence ID" value="OAF70535.1"/>
    <property type="molecule type" value="Genomic_DNA"/>
</dbReference>
<dbReference type="AlphaFoldDB" id="A0A177B8G6"/>
<name>A0A177B8G6_9BILA</name>
<accession>A0A177B8G6</accession>
<sequence length="69" mass="7674">MSIDSLVGLIKNGNLTSSPLRLGKTKCSRIITKAISLYFLKLTLSEVRNQLFSLILDESTDVRNIYALS</sequence>
<organism evidence="1 2">
    <name type="scientific">Intoshia linei</name>
    <dbReference type="NCBI Taxonomy" id="1819745"/>
    <lineage>
        <taxon>Eukaryota</taxon>
        <taxon>Metazoa</taxon>
        <taxon>Spiralia</taxon>
        <taxon>Lophotrochozoa</taxon>
        <taxon>Mesozoa</taxon>
        <taxon>Orthonectida</taxon>
        <taxon>Rhopaluridae</taxon>
        <taxon>Intoshia</taxon>
    </lineage>
</organism>
<dbReference type="OrthoDB" id="10023262at2759"/>
<keyword evidence="2" id="KW-1185">Reference proteome</keyword>
<comment type="caution">
    <text evidence="1">The sequence shown here is derived from an EMBL/GenBank/DDBJ whole genome shotgun (WGS) entry which is preliminary data.</text>
</comment>
<evidence type="ECO:0008006" key="3">
    <source>
        <dbReference type="Google" id="ProtNLM"/>
    </source>
</evidence>
<gene>
    <name evidence="1" type="ORF">A3Q56_01693</name>
</gene>
<dbReference type="Proteomes" id="UP000078046">
    <property type="component" value="Unassembled WGS sequence"/>
</dbReference>
<evidence type="ECO:0000313" key="2">
    <source>
        <dbReference type="Proteomes" id="UP000078046"/>
    </source>
</evidence>